<feature type="transmembrane region" description="Helical" evidence="8">
    <location>
        <begin position="49"/>
        <end position="68"/>
    </location>
</feature>
<accession>A0ABM6FAR2</accession>
<dbReference type="PANTHER" id="PTHR21624">
    <property type="entry name" value="STEROL DESATURASE-RELATED PROTEIN"/>
    <property type="match status" value="1"/>
</dbReference>
<keyword evidence="5" id="KW-0443">Lipid metabolism</keyword>
<evidence type="ECO:0000256" key="4">
    <source>
        <dbReference type="ARBA" id="ARBA00023002"/>
    </source>
</evidence>
<evidence type="ECO:0000256" key="6">
    <source>
        <dbReference type="ARBA" id="ARBA00023136"/>
    </source>
</evidence>
<keyword evidence="2 8" id="KW-0812">Transmembrane</keyword>
<feature type="domain" description="Fatty acid hydroxylase" evidence="9">
    <location>
        <begin position="84"/>
        <end position="217"/>
    </location>
</feature>
<dbReference type="InterPro" id="IPR006694">
    <property type="entry name" value="Fatty_acid_hydroxylase"/>
</dbReference>
<evidence type="ECO:0000313" key="10">
    <source>
        <dbReference type="EMBL" id="AOZ08754.1"/>
    </source>
</evidence>
<comment type="subcellular location">
    <subcellularLocation>
        <location evidence="1">Endomembrane system</location>
        <topology evidence="1">Multi-pass membrane protein</topology>
    </subcellularLocation>
</comment>
<keyword evidence="4" id="KW-0560">Oxidoreductase</keyword>
<gene>
    <name evidence="10" type="ORF">BKK80_22870</name>
</gene>
<dbReference type="Proteomes" id="UP000177515">
    <property type="component" value="Chromosome 2"/>
</dbReference>
<dbReference type="InterPro" id="IPR051689">
    <property type="entry name" value="Sterol_desaturase/TMEM195"/>
</dbReference>
<dbReference type="Pfam" id="PF04116">
    <property type="entry name" value="FA_hydroxylase"/>
    <property type="match status" value="1"/>
</dbReference>
<protein>
    <submittedName>
        <fullName evidence="10">Fatty acid hydroxylase</fullName>
    </submittedName>
</protein>
<dbReference type="EMBL" id="CP017755">
    <property type="protein sequence ID" value="AOZ08754.1"/>
    <property type="molecule type" value="Genomic_DNA"/>
</dbReference>
<evidence type="ECO:0000313" key="11">
    <source>
        <dbReference type="Proteomes" id="UP000177515"/>
    </source>
</evidence>
<feature type="transmembrane region" description="Helical" evidence="8">
    <location>
        <begin position="80"/>
        <end position="97"/>
    </location>
</feature>
<reference evidence="10 11" key="1">
    <citation type="submission" date="2016-10" db="EMBL/GenBank/DDBJ databases">
        <title>Complete genome sequences of three Cupriavidus strains isolated from various Malaysian environments.</title>
        <authorList>
            <person name="Abdullah A.A.-A."/>
            <person name="Shafie N.A.H."/>
            <person name="Lau N.S."/>
        </authorList>
    </citation>
    <scope>NUCLEOTIDE SEQUENCE [LARGE SCALE GENOMIC DNA]</scope>
    <source>
        <strain evidence="10 11">USMAA1020</strain>
    </source>
</reference>
<name>A0ABM6FAR2_9BURK</name>
<keyword evidence="3 8" id="KW-1133">Transmembrane helix</keyword>
<proteinExistence type="predicted"/>
<sequence>MHDLDRFLLHTAVPAVFLLALLEAIVLSRRQRYDWRAFCVSTFDLAARLAVGIFLPLSIAAPLVHAAHAHRVATLPLDNWAAVPLLFLGQEFCYYWYHRAAHRMRWFWCNHAVHHSPNELNLSAAFRIGVLGKASGTALFFVPLAWLGFPPATVFAVLSLNLLYQFWLHATWIPRLGWLEGILNTPSAHRVHHASNLDYLDANYGGVLVVFDRLFGTYVPERADLPCRYGLVHPMTSYNPLHVEFAQWRALLRDLAAARSLRAVLGYLFLPPGWSPDGPGETTEALRARRDAGGAGAGAIAGSGHTGAALPATAHGPSGS</sequence>
<feature type="transmembrane region" description="Helical" evidence="8">
    <location>
        <begin position="6"/>
        <end position="28"/>
    </location>
</feature>
<evidence type="ECO:0000256" key="7">
    <source>
        <dbReference type="SAM" id="MobiDB-lite"/>
    </source>
</evidence>
<evidence type="ECO:0000259" key="9">
    <source>
        <dbReference type="Pfam" id="PF04116"/>
    </source>
</evidence>
<keyword evidence="11" id="KW-1185">Reference proteome</keyword>
<evidence type="ECO:0000256" key="8">
    <source>
        <dbReference type="SAM" id="Phobius"/>
    </source>
</evidence>
<evidence type="ECO:0000256" key="5">
    <source>
        <dbReference type="ARBA" id="ARBA00023098"/>
    </source>
</evidence>
<evidence type="ECO:0000256" key="3">
    <source>
        <dbReference type="ARBA" id="ARBA00022989"/>
    </source>
</evidence>
<evidence type="ECO:0000256" key="2">
    <source>
        <dbReference type="ARBA" id="ARBA00022692"/>
    </source>
</evidence>
<keyword evidence="6 8" id="KW-0472">Membrane</keyword>
<organism evidence="10 11">
    <name type="scientific">Cupriavidus malaysiensis</name>
    <dbReference type="NCBI Taxonomy" id="367825"/>
    <lineage>
        <taxon>Bacteria</taxon>
        <taxon>Pseudomonadati</taxon>
        <taxon>Pseudomonadota</taxon>
        <taxon>Betaproteobacteria</taxon>
        <taxon>Burkholderiales</taxon>
        <taxon>Burkholderiaceae</taxon>
        <taxon>Cupriavidus</taxon>
    </lineage>
</organism>
<feature type="region of interest" description="Disordered" evidence="7">
    <location>
        <begin position="292"/>
        <end position="320"/>
    </location>
</feature>
<feature type="compositionally biased region" description="Gly residues" evidence="7">
    <location>
        <begin position="293"/>
        <end position="305"/>
    </location>
</feature>
<dbReference type="PANTHER" id="PTHR21624:SF1">
    <property type="entry name" value="ALKYLGLYCEROL MONOOXYGENASE"/>
    <property type="match status" value="1"/>
</dbReference>
<dbReference type="RefSeq" id="WP_071071428.1">
    <property type="nucleotide sequence ID" value="NZ_CP017755.1"/>
</dbReference>
<evidence type="ECO:0000256" key="1">
    <source>
        <dbReference type="ARBA" id="ARBA00004127"/>
    </source>
</evidence>